<name>A0AAJ0FPX8_9PEZI</name>
<comment type="subcellular location">
    <subcellularLocation>
        <location evidence="1">Cytoplasm</location>
    </subcellularLocation>
</comment>
<evidence type="ECO:0000256" key="4">
    <source>
        <dbReference type="SAM" id="MobiDB-lite"/>
    </source>
</evidence>
<sequence length="449" mass="48364">MGNNPSSTSKLPAPQTHNHHDSPKPVKRDIKHPIPVHNQRVAAPPEPSLAQAQGTTTNNRSKPLQARPVASLNNSSASSTPASSVTSAKPVEVTPQPPRDEPTKPVAVPNSRNSPSSPRSPLSIPLEAAAMSHTGTQDMYPPRPPRLPLPIEEEIHTPGSPIIAPADTGLPLEELDSLDHEGLPSRSSGLSSTTVDEDDSEELRVDKTRPTVPTRLEWLRGGEKVYVTGTIFHWNRKTRLLPVEGRPGVFAATIHIQPGTHHVRFLVDGQMQTSPDLPTTVDFGNNLVNYIEVNPDDIPPQLPEASGAPAAGKNAQPVSSKSSPSVDGQEKPQRDRIVSPVDQFSAKIPRYLLDFDQPEDSSLYHSAVSATDKLPTPPSLPGFLGKPILNAATLIKDDNSVLNMPNHTVLNHLATSSIKNNVLAVSATTRYKNKYVTTIIYKPTTADSS</sequence>
<organism evidence="6 7">
    <name type="scientific">Phialemonium atrogriseum</name>
    <dbReference type="NCBI Taxonomy" id="1093897"/>
    <lineage>
        <taxon>Eukaryota</taxon>
        <taxon>Fungi</taxon>
        <taxon>Dikarya</taxon>
        <taxon>Ascomycota</taxon>
        <taxon>Pezizomycotina</taxon>
        <taxon>Sordariomycetes</taxon>
        <taxon>Sordariomycetidae</taxon>
        <taxon>Cephalothecales</taxon>
        <taxon>Cephalothecaceae</taxon>
        <taxon>Phialemonium</taxon>
    </lineage>
</organism>
<comment type="caution">
    <text evidence="6">The sequence shown here is derived from an EMBL/GenBank/DDBJ whole genome shotgun (WGS) entry which is preliminary data.</text>
</comment>
<dbReference type="InterPro" id="IPR013783">
    <property type="entry name" value="Ig-like_fold"/>
</dbReference>
<comment type="similarity">
    <text evidence="2">Belongs to the 5'-AMP-activated protein kinase beta subunit family.</text>
</comment>
<dbReference type="Pfam" id="PF16561">
    <property type="entry name" value="AMPK1_CBM"/>
    <property type="match status" value="1"/>
</dbReference>
<dbReference type="InterPro" id="IPR032640">
    <property type="entry name" value="AMPK1_CBM"/>
</dbReference>
<dbReference type="FunFam" id="2.60.40.10:FF:000562">
    <property type="entry name" value="Snf1 kinase complex beta-subunit Gal83"/>
    <property type="match status" value="1"/>
</dbReference>
<dbReference type="GO" id="GO:0031588">
    <property type="term" value="C:nucleotide-activated protein kinase complex"/>
    <property type="evidence" value="ECO:0007669"/>
    <property type="project" value="TreeGrafter"/>
</dbReference>
<dbReference type="PANTHER" id="PTHR10343">
    <property type="entry name" value="5'-AMP-ACTIVATED PROTEIN KINASE , BETA SUBUNIT"/>
    <property type="match status" value="1"/>
</dbReference>
<feature type="region of interest" description="Disordered" evidence="4">
    <location>
        <begin position="1"/>
        <end position="126"/>
    </location>
</feature>
<feature type="compositionally biased region" description="Polar residues" evidence="4">
    <location>
        <begin position="1"/>
        <end position="10"/>
    </location>
</feature>
<feature type="compositionally biased region" description="Polar residues" evidence="4">
    <location>
        <begin position="316"/>
        <end position="326"/>
    </location>
</feature>
<evidence type="ECO:0000256" key="2">
    <source>
        <dbReference type="ARBA" id="ARBA00010926"/>
    </source>
</evidence>
<dbReference type="Proteomes" id="UP001244011">
    <property type="component" value="Unassembled WGS sequence"/>
</dbReference>
<proteinExistence type="inferred from homology"/>
<dbReference type="RefSeq" id="XP_060286852.1">
    <property type="nucleotide sequence ID" value="XM_060427080.1"/>
</dbReference>
<dbReference type="PANTHER" id="PTHR10343:SF84">
    <property type="entry name" value="5'-AMP-ACTIVATED PROTEIN KINASE SUBUNIT BETA-1"/>
    <property type="match status" value="1"/>
</dbReference>
<evidence type="ECO:0000313" key="7">
    <source>
        <dbReference type="Proteomes" id="UP001244011"/>
    </source>
</evidence>
<dbReference type="SMART" id="SM01010">
    <property type="entry name" value="AMPKBI"/>
    <property type="match status" value="1"/>
</dbReference>
<feature type="compositionally biased region" description="Basic and acidic residues" evidence="4">
    <location>
        <begin position="18"/>
        <end position="32"/>
    </location>
</feature>
<reference evidence="6" key="1">
    <citation type="submission" date="2023-06" db="EMBL/GenBank/DDBJ databases">
        <title>Genome-scale phylogeny and comparative genomics of the fungal order Sordariales.</title>
        <authorList>
            <consortium name="Lawrence Berkeley National Laboratory"/>
            <person name="Hensen N."/>
            <person name="Bonometti L."/>
            <person name="Westerberg I."/>
            <person name="Brannstrom I.O."/>
            <person name="Guillou S."/>
            <person name="Cros-Aarteil S."/>
            <person name="Calhoun S."/>
            <person name="Haridas S."/>
            <person name="Kuo A."/>
            <person name="Mondo S."/>
            <person name="Pangilinan J."/>
            <person name="Riley R."/>
            <person name="Labutti K."/>
            <person name="Andreopoulos B."/>
            <person name="Lipzen A."/>
            <person name="Chen C."/>
            <person name="Yanf M."/>
            <person name="Daum C."/>
            <person name="Ng V."/>
            <person name="Clum A."/>
            <person name="Steindorff A."/>
            <person name="Ohm R."/>
            <person name="Martin F."/>
            <person name="Silar P."/>
            <person name="Natvig D."/>
            <person name="Lalanne C."/>
            <person name="Gautier V."/>
            <person name="Ament-Velasquez S.L."/>
            <person name="Kruys A."/>
            <person name="Hutchinson M.I."/>
            <person name="Powell A.J."/>
            <person name="Barry K."/>
            <person name="Miller A.N."/>
            <person name="Grigoriev I.V."/>
            <person name="Debuchy R."/>
            <person name="Gladieux P."/>
            <person name="Thoren M.H."/>
            <person name="Johannesson H."/>
        </authorList>
    </citation>
    <scope>NUCLEOTIDE SEQUENCE</scope>
    <source>
        <strain evidence="6">8032-3</strain>
    </source>
</reference>
<dbReference type="GO" id="GO:0005737">
    <property type="term" value="C:cytoplasm"/>
    <property type="evidence" value="ECO:0007669"/>
    <property type="project" value="UniProtKB-SubCell"/>
</dbReference>
<feature type="compositionally biased region" description="Low complexity" evidence="4">
    <location>
        <begin position="109"/>
        <end position="126"/>
    </location>
</feature>
<keyword evidence="6" id="KW-0808">Transferase</keyword>
<dbReference type="InterPro" id="IPR006828">
    <property type="entry name" value="ASC_dom"/>
</dbReference>
<dbReference type="CDD" id="cd02859">
    <property type="entry name" value="E_set_AMPKbeta_like_N"/>
    <property type="match status" value="1"/>
</dbReference>
<dbReference type="GO" id="GO:0016301">
    <property type="term" value="F:kinase activity"/>
    <property type="evidence" value="ECO:0007669"/>
    <property type="project" value="UniProtKB-KW"/>
</dbReference>
<evidence type="ECO:0000259" key="5">
    <source>
        <dbReference type="SMART" id="SM01010"/>
    </source>
</evidence>
<keyword evidence="7" id="KW-1185">Reference proteome</keyword>
<feature type="region of interest" description="Disordered" evidence="4">
    <location>
        <begin position="178"/>
        <end position="201"/>
    </location>
</feature>
<keyword evidence="3" id="KW-0963">Cytoplasm</keyword>
<dbReference type="InterPro" id="IPR014756">
    <property type="entry name" value="Ig_E-set"/>
</dbReference>
<evidence type="ECO:0000256" key="3">
    <source>
        <dbReference type="ARBA" id="ARBA00022490"/>
    </source>
</evidence>
<dbReference type="SUPFAM" id="SSF160219">
    <property type="entry name" value="AMPKBI-like"/>
    <property type="match status" value="1"/>
</dbReference>
<feature type="compositionally biased region" description="Basic and acidic residues" evidence="4">
    <location>
        <begin position="328"/>
        <end position="337"/>
    </location>
</feature>
<dbReference type="GO" id="GO:0005634">
    <property type="term" value="C:nucleus"/>
    <property type="evidence" value="ECO:0007669"/>
    <property type="project" value="TreeGrafter"/>
</dbReference>
<dbReference type="SUPFAM" id="SSF81296">
    <property type="entry name" value="E set domains"/>
    <property type="match status" value="1"/>
</dbReference>
<feature type="compositionally biased region" description="Low complexity" evidence="4">
    <location>
        <begin position="68"/>
        <end position="88"/>
    </location>
</feature>
<feature type="domain" description="Association with the SNF1 complex (ASC)" evidence="5">
    <location>
        <begin position="337"/>
        <end position="444"/>
    </location>
</feature>
<dbReference type="InterPro" id="IPR050827">
    <property type="entry name" value="CRP1_MDG1_kinase"/>
</dbReference>
<dbReference type="InterPro" id="IPR037256">
    <property type="entry name" value="ASC_dom_sf"/>
</dbReference>
<feature type="region of interest" description="Disordered" evidence="4">
    <location>
        <begin position="294"/>
        <end position="340"/>
    </location>
</feature>
<dbReference type="Pfam" id="PF04739">
    <property type="entry name" value="AMPKBI"/>
    <property type="match status" value="1"/>
</dbReference>
<feature type="compositionally biased region" description="Polar residues" evidence="4">
    <location>
        <begin position="50"/>
        <end position="62"/>
    </location>
</feature>
<feature type="compositionally biased region" description="Polar residues" evidence="4">
    <location>
        <begin position="185"/>
        <end position="194"/>
    </location>
</feature>
<dbReference type="EMBL" id="MU839000">
    <property type="protein sequence ID" value="KAK1770639.1"/>
    <property type="molecule type" value="Genomic_DNA"/>
</dbReference>
<accession>A0AAJ0FPX8</accession>
<dbReference type="Gene3D" id="6.20.250.60">
    <property type="match status" value="1"/>
</dbReference>
<dbReference type="GO" id="GO:0019901">
    <property type="term" value="F:protein kinase binding"/>
    <property type="evidence" value="ECO:0007669"/>
    <property type="project" value="TreeGrafter"/>
</dbReference>
<gene>
    <name evidence="6" type="ORF">QBC33DRAFT_528776</name>
</gene>
<dbReference type="AlphaFoldDB" id="A0AAJ0FPX8"/>
<protein>
    <submittedName>
        <fullName evidence="6">Snf1 kinase</fullName>
    </submittedName>
</protein>
<evidence type="ECO:0000256" key="1">
    <source>
        <dbReference type="ARBA" id="ARBA00004496"/>
    </source>
</evidence>
<keyword evidence="6" id="KW-0418">Kinase</keyword>
<dbReference type="GO" id="GO:0007165">
    <property type="term" value="P:signal transduction"/>
    <property type="evidence" value="ECO:0007669"/>
    <property type="project" value="UniProtKB-ARBA"/>
</dbReference>
<dbReference type="GeneID" id="85310267"/>
<dbReference type="Gene3D" id="2.60.40.10">
    <property type="entry name" value="Immunoglobulins"/>
    <property type="match status" value="1"/>
</dbReference>
<evidence type="ECO:0000313" key="6">
    <source>
        <dbReference type="EMBL" id="KAK1770639.1"/>
    </source>
</evidence>